<accession>A0A8B7XXQ4</accession>
<evidence type="ECO:0000256" key="1">
    <source>
        <dbReference type="SAM" id="MobiDB-lite"/>
    </source>
</evidence>
<feature type="compositionally biased region" description="Low complexity" evidence="1">
    <location>
        <begin position="80"/>
        <end position="107"/>
    </location>
</feature>
<gene>
    <name evidence="3" type="primary">LOC110975986</name>
</gene>
<feature type="region of interest" description="Disordered" evidence="1">
    <location>
        <begin position="1"/>
        <end position="107"/>
    </location>
</feature>
<proteinExistence type="predicted"/>
<protein>
    <submittedName>
        <fullName evidence="3">Uncharacterized protein LOC110975986</fullName>
    </submittedName>
</protein>
<dbReference type="GeneID" id="110975986"/>
<dbReference type="Proteomes" id="UP000694845">
    <property type="component" value="Unplaced"/>
</dbReference>
<organism evidence="2 3">
    <name type="scientific">Acanthaster planci</name>
    <name type="common">Crown-of-thorns starfish</name>
    <dbReference type="NCBI Taxonomy" id="133434"/>
    <lineage>
        <taxon>Eukaryota</taxon>
        <taxon>Metazoa</taxon>
        <taxon>Echinodermata</taxon>
        <taxon>Eleutherozoa</taxon>
        <taxon>Asterozoa</taxon>
        <taxon>Asteroidea</taxon>
        <taxon>Valvatacea</taxon>
        <taxon>Valvatida</taxon>
        <taxon>Acanthasteridae</taxon>
        <taxon>Acanthaster</taxon>
    </lineage>
</organism>
<feature type="compositionally biased region" description="Polar residues" evidence="1">
    <location>
        <begin position="62"/>
        <end position="77"/>
    </location>
</feature>
<dbReference type="RefSeq" id="XP_022084576.1">
    <property type="nucleotide sequence ID" value="XM_022228884.1"/>
</dbReference>
<dbReference type="KEGG" id="aplc:110975986"/>
<sequence length="138" mass="14783">MSERSPNYGAFSQFDEAQDTTTIPPISSFAKRNTRLSTSADSEERSRSTGYYRELTLEGMSPNGSASNTSQTPTSPIAMQPQSSQPQQQQQHQGQQRPGSEQQYAKAVAAAVAAAYQAQAQAQEMSGIADGGMVPVPH</sequence>
<reference evidence="3" key="1">
    <citation type="submission" date="2025-08" db="UniProtKB">
        <authorList>
            <consortium name="RefSeq"/>
        </authorList>
    </citation>
    <scope>IDENTIFICATION</scope>
</reference>
<name>A0A8B7XXQ4_ACAPL</name>
<keyword evidence="2" id="KW-1185">Reference proteome</keyword>
<evidence type="ECO:0000313" key="3">
    <source>
        <dbReference type="RefSeq" id="XP_022084576.1"/>
    </source>
</evidence>
<evidence type="ECO:0000313" key="2">
    <source>
        <dbReference type="Proteomes" id="UP000694845"/>
    </source>
</evidence>
<dbReference type="AlphaFoldDB" id="A0A8B7XXQ4"/>